<dbReference type="eggNOG" id="ENOG502QR4Y">
    <property type="taxonomic scope" value="Eukaryota"/>
</dbReference>
<keyword evidence="5 6" id="KW-0472">Membrane</keyword>
<keyword evidence="3 6" id="KW-0812">Transmembrane</keyword>
<accession>D7U440</accession>
<evidence type="ECO:0000256" key="5">
    <source>
        <dbReference type="ARBA" id="ARBA00023136"/>
    </source>
</evidence>
<dbReference type="AlphaFoldDB" id="D7U440"/>
<feature type="transmembrane region" description="Helical" evidence="6">
    <location>
        <begin position="39"/>
        <end position="63"/>
    </location>
</feature>
<sequence length="162" mass="17865">MVNRKSRQKMTWMIFLQGSLCGLFGGSLGQNLYAESLTLTSATFAAAMTNIIPAMAFVLAIVLRMERLAIGTVAGKSKVLGTLLSISGALVLTFYKGVELNLWSTNINLLHHGAHNSSSVDRSGLVWCFVGKRQGDEADRPNRWSKKLYGARIERHCHRNLI</sequence>
<dbReference type="Proteomes" id="UP000009183">
    <property type="component" value="Chromosome 4"/>
</dbReference>
<dbReference type="EMBL" id="FN596506">
    <property type="protein sequence ID" value="CBI37616.3"/>
    <property type="molecule type" value="Genomic_DNA"/>
</dbReference>
<name>D7U440_VITVI</name>
<evidence type="ECO:0000313" key="9">
    <source>
        <dbReference type="Proteomes" id="UP000009183"/>
    </source>
</evidence>
<dbReference type="SUPFAM" id="SSF103481">
    <property type="entry name" value="Multidrug resistance efflux transporter EmrE"/>
    <property type="match status" value="1"/>
</dbReference>
<dbReference type="InterPro" id="IPR030184">
    <property type="entry name" value="WAT1-related"/>
</dbReference>
<gene>
    <name evidence="8" type="ordered locus">VIT_04s0044g00400</name>
</gene>
<reference evidence="9" key="1">
    <citation type="journal article" date="2007" name="Nature">
        <title>The grapevine genome sequence suggests ancestral hexaploidization in major angiosperm phyla.</title>
        <authorList>
            <consortium name="The French-Italian Public Consortium for Grapevine Genome Characterization."/>
            <person name="Jaillon O."/>
            <person name="Aury J.-M."/>
            <person name="Noel B."/>
            <person name="Policriti A."/>
            <person name="Clepet C."/>
            <person name="Casagrande A."/>
            <person name="Choisne N."/>
            <person name="Aubourg S."/>
            <person name="Vitulo N."/>
            <person name="Jubin C."/>
            <person name="Vezzi A."/>
            <person name="Legeai F."/>
            <person name="Hugueney P."/>
            <person name="Dasilva C."/>
            <person name="Horner D."/>
            <person name="Mica E."/>
            <person name="Jublot D."/>
            <person name="Poulain J."/>
            <person name="Bruyere C."/>
            <person name="Billault A."/>
            <person name="Segurens B."/>
            <person name="Gouyvenoux M."/>
            <person name="Ugarte E."/>
            <person name="Cattonaro F."/>
            <person name="Anthouard V."/>
            <person name="Vico V."/>
            <person name="Del Fabbro C."/>
            <person name="Alaux M."/>
            <person name="Di Gaspero G."/>
            <person name="Dumas V."/>
            <person name="Felice N."/>
            <person name="Paillard S."/>
            <person name="Juman I."/>
            <person name="Moroldo M."/>
            <person name="Scalabrin S."/>
            <person name="Canaguier A."/>
            <person name="Le Clainche I."/>
            <person name="Malacrida G."/>
            <person name="Durand E."/>
            <person name="Pesole G."/>
            <person name="Laucou V."/>
            <person name="Chatelet P."/>
            <person name="Merdinoglu D."/>
            <person name="Delledonne M."/>
            <person name="Pezzotti M."/>
            <person name="Lecharny A."/>
            <person name="Scarpelli C."/>
            <person name="Artiguenave F."/>
            <person name="Pe M.E."/>
            <person name="Valle G."/>
            <person name="Morgante M."/>
            <person name="Caboche M."/>
            <person name="Adam-Blondon A.-F."/>
            <person name="Weissenbach J."/>
            <person name="Quetier F."/>
            <person name="Wincker P."/>
        </authorList>
    </citation>
    <scope>NUCLEOTIDE SEQUENCE [LARGE SCALE GENOMIC DNA]</scope>
    <source>
        <strain evidence="9">cv. Pinot noir / PN40024</strain>
    </source>
</reference>
<organism evidence="8 9">
    <name type="scientific">Vitis vinifera</name>
    <name type="common">Grape</name>
    <dbReference type="NCBI Taxonomy" id="29760"/>
    <lineage>
        <taxon>Eukaryota</taxon>
        <taxon>Viridiplantae</taxon>
        <taxon>Streptophyta</taxon>
        <taxon>Embryophyta</taxon>
        <taxon>Tracheophyta</taxon>
        <taxon>Spermatophyta</taxon>
        <taxon>Magnoliopsida</taxon>
        <taxon>eudicotyledons</taxon>
        <taxon>Gunneridae</taxon>
        <taxon>Pentapetalae</taxon>
        <taxon>rosids</taxon>
        <taxon>Vitales</taxon>
        <taxon>Vitaceae</taxon>
        <taxon>Viteae</taxon>
        <taxon>Vitis</taxon>
    </lineage>
</organism>
<keyword evidence="9" id="KW-1185">Reference proteome</keyword>
<evidence type="ECO:0000259" key="7">
    <source>
        <dbReference type="Pfam" id="PF00892"/>
    </source>
</evidence>
<dbReference type="Pfam" id="PF00892">
    <property type="entry name" value="EamA"/>
    <property type="match status" value="1"/>
</dbReference>
<keyword evidence="4 6" id="KW-1133">Transmembrane helix</keyword>
<evidence type="ECO:0000256" key="6">
    <source>
        <dbReference type="RuleBase" id="RU363077"/>
    </source>
</evidence>
<dbReference type="GO" id="GO:0022857">
    <property type="term" value="F:transmembrane transporter activity"/>
    <property type="evidence" value="ECO:0007669"/>
    <property type="project" value="InterPro"/>
</dbReference>
<comment type="similarity">
    <text evidence="2 6">Belongs to the drug/metabolite transporter (DMT) superfamily. Plant drug/metabolite exporter (P-DME) (TC 2.A.7.4) family.</text>
</comment>
<evidence type="ECO:0000256" key="1">
    <source>
        <dbReference type="ARBA" id="ARBA00004141"/>
    </source>
</evidence>
<protein>
    <recommendedName>
        <fullName evidence="6">WAT1-related protein</fullName>
    </recommendedName>
</protein>
<comment type="subcellular location">
    <subcellularLocation>
        <location evidence="1 6">Membrane</location>
        <topology evidence="1 6">Multi-pass membrane protein</topology>
    </subcellularLocation>
</comment>
<dbReference type="InParanoid" id="D7U440"/>
<dbReference type="PANTHER" id="PTHR31218">
    <property type="entry name" value="WAT1-RELATED PROTEIN"/>
    <property type="match status" value="1"/>
</dbReference>
<dbReference type="InterPro" id="IPR000620">
    <property type="entry name" value="EamA_dom"/>
</dbReference>
<evidence type="ECO:0000256" key="3">
    <source>
        <dbReference type="ARBA" id="ARBA00022692"/>
    </source>
</evidence>
<feature type="domain" description="EamA" evidence="7">
    <location>
        <begin position="11"/>
        <end position="93"/>
    </location>
</feature>
<dbReference type="PaxDb" id="29760-VIT_04s0044g00400.t01"/>
<evidence type="ECO:0000256" key="2">
    <source>
        <dbReference type="ARBA" id="ARBA00007635"/>
    </source>
</evidence>
<comment type="caution">
    <text evidence="6">Lacks conserved residue(s) required for the propagation of feature annotation.</text>
</comment>
<proteinExistence type="inferred from homology"/>
<evidence type="ECO:0000256" key="4">
    <source>
        <dbReference type="ARBA" id="ARBA00022989"/>
    </source>
</evidence>
<dbReference type="GO" id="GO:0016020">
    <property type="term" value="C:membrane"/>
    <property type="evidence" value="ECO:0007669"/>
    <property type="project" value="UniProtKB-SubCell"/>
</dbReference>
<dbReference type="HOGENOM" id="CLU_1638410_0_0_1"/>
<dbReference type="InterPro" id="IPR037185">
    <property type="entry name" value="EmrE-like"/>
</dbReference>
<evidence type="ECO:0000313" key="8">
    <source>
        <dbReference type="EMBL" id="CBI37616.3"/>
    </source>
</evidence>